<organism evidence="2 3">
    <name type="scientific">Bacillus wiedmannii</name>
    <dbReference type="NCBI Taxonomy" id="1890302"/>
    <lineage>
        <taxon>Bacteria</taxon>
        <taxon>Bacillati</taxon>
        <taxon>Bacillota</taxon>
        <taxon>Bacilli</taxon>
        <taxon>Bacillales</taxon>
        <taxon>Bacillaceae</taxon>
        <taxon>Bacillus</taxon>
        <taxon>Bacillus cereus group</taxon>
    </lineage>
</organism>
<proteinExistence type="predicted"/>
<dbReference type="InterPro" id="IPR003602">
    <property type="entry name" value="Topo_IA_DNA-bd_dom"/>
</dbReference>
<dbReference type="GO" id="GO:0043597">
    <property type="term" value="C:cytoplasmic replication fork"/>
    <property type="evidence" value="ECO:0007669"/>
    <property type="project" value="TreeGrafter"/>
</dbReference>
<accession>A0A4U3AX62</accession>
<dbReference type="PANTHER" id="PTHR11390:SF21">
    <property type="entry name" value="DNA TOPOISOMERASE 3-ALPHA"/>
    <property type="match status" value="1"/>
</dbReference>
<dbReference type="InterPro" id="IPR013497">
    <property type="entry name" value="Topo_IA_cen"/>
</dbReference>
<dbReference type="GO" id="GO:0006310">
    <property type="term" value="P:DNA recombination"/>
    <property type="evidence" value="ECO:0007669"/>
    <property type="project" value="TreeGrafter"/>
</dbReference>
<dbReference type="AlphaFoldDB" id="A0A4U3AX62"/>
<feature type="domain" description="Topo IA-type catalytic" evidence="1">
    <location>
        <begin position="1"/>
        <end position="148"/>
    </location>
</feature>
<dbReference type="PANTHER" id="PTHR11390">
    <property type="entry name" value="PROKARYOTIC DNA TOPOISOMERASE"/>
    <property type="match status" value="1"/>
</dbReference>
<dbReference type="PROSITE" id="PS52039">
    <property type="entry name" value="TOPO_IA_2"/>
    <property type="match status" value="1"/>
</dbReference>
<dbReference type="SMART" id="SM00437">
    <property type="entry name" value="TOP1Ac"/>
    <property type="match status" value="1"/>
</dbReference>
<evidence type="ECO:0000313" key="3">
    <source>
        <dbReference type="Proteomes" id="UP000305222"/>
    </source>
</evidence>
<dbReference type="GO" id="GO:0003677">
    <property type="term" value="F:DNA binding"/>
    <property type="evidence" value="ECO:0007669"/>
    <property type="project" value="InterPro"/>
</dbReference>
<evidence type="ECO:0000259" key="1">
    <source>
        <dbReference type="PROSITE" id="PS52039"/>
    </source>
</evidence>
<dbReference type="InterPro" id="IPR013826">
    <property type="entry name" value="Topo_IA_cen_sub3"/>
</dbReference>
<name>A0A4U3AX62_9BACI</name>
<dbReference type="Pfam" id="PF01131">
    <property type="entry name" value="Topoisom_bac"/>
    <property type="match status" value="1"/>
</dbReference>
<gene>
    <name evidence="2" type="ORF">FC699_18310</name>
</gene>
<dbReference type="Gene3D" id="1.10.290.10">
    <property type="entry name" value="Topoisomerase I, domain 4"/>
    <property type="match status" value="1"/>
</dbReference>
<reference evidence="2 3" key="1">
    <citation type="journal article" date="2019" name="Environ. Microbiol.">
        <title>An active ?-lactamase is a part of an orchestrated cell wall stress resistance network of Bacillus subtilis and related rhizosphere species.</title>
        <authorList>
            <person name="Bucher T."/>
            <person name="Keren-Paz A."/>
            <person name="Hausser J."/>
            <person name="Olender T."/>
            <person name="Cytryn E."/>
            <person name="Kolodkin-Gal I."/>
        </authorList>
    </citation>
    <scope>NUCLEOTIDE SEQUENCE [LARGE SCALE GENOMIC DNA]</scope>
    <source>
        <strain evidence="2 3">I5</strain>
    </source>
</reference>
<feature type="non-terminal residue" evidence="2">
    <location>
        <position position="148"/>
    </location>
</feature>
<comment type="caution">
    <text evidence="2">The sequence shown here is derived from an EMBL/GenBank/DDBJ whole genome shotgun (WGS) entry which is preliminary data.</text>
</comment>
<dbReference type="GO" id="GO:0006265">
    <property type="term" value="P:DNA topological change"/>
    <property type="evidence" value="ECO:0007669"/>
    <property type="project" value="InterPro"/>
</dbReference>
<feature type="non-terminal residue" evidence="2">
    <location>
        <position position="1"/>
    </location>
</feature>
<keyword evidence="2" id="KW-0413">Isomerase</keyword>
<dbReference type="InterPro" id="IPR023405">
    <property type="entry name" value="Topo_IA_core_domain"/>
</dbReference>
<evidence type="ECO:0000313" key="2">
    <source>
        <dbReference type="EMBL" id="TKI93237.1"/>
    </source>
</evidence>
<dbReference type="GO" id="GO:0006281">
    <property type="term" value="P:DNA repair"/>
    <property type="evidence" value="ECO:0007669"/>
    <property type="project" value="TreeGrafter"/>
</dbReference>
<dbReference type="EMBL" id="SZON01000954">
    <property type="protein sequence ID" value="TKI93237.1"/>
    <property type="molecule type" value="Genomic_DNA"/>
</dbReference>
<dbReference type="InterPro" id="IPR000380">
    <property type="entry name" value="Topo_IA"/>
</dbReference>
<protein>
    <submittedName>
        <fullName evidence="2">DNA topoisomerase III</fullName>
    </submittedName>
</protein>
<sequence>TQGEAATFPDILQKLSQFDEYKGLLPAPVESIMNNKRYVNEKKVTDHYAIIPTEQVTNPSKLSGDEKKIYDMIVRRLIAAHYEVAIFDYTTITTLVDERAAFISKGKQQIQEGWRKVIFQDDKDDETILPIVAEGEQGKVVKVKVKEG</sequence>
<dbReference type="Proteomes" id="UP000305222">
    <property type="component" value="Unassembled WGS sequence"/>
</dbReference>
<dbReference type="GO" id="GO:0003917">
    <property type="term" value="F:DNA topoisomerase type I (single strand cut, ATP-independent) activity"/>
    <property type="evidence" value="ECO:0007669"/>
    <property type="project" value="InterPro"/>
</dbReference>
<dbReference type="SUPFAM" id="SSF56712">
    <property type="entry name" value="Prokaryotic type I DNA topoisomerase"/>
    <property type="match status" value="1"/>
</dbReference>